<accession>A0A482XQP9</accession>
<dbReference type="OrthoDB" id="6610612at2759"/>
<comment type="caution">
    <text evidence="6">The sequence shown here is derived from an EMBL/GenBank/DDBJ whole genome shotgun (WGS) entry which is preliminary data.</text>
</comment>
<dbReference type="STRING" id="195883.A0A482XQP9"/>
<dbReference type="GO" id="GO:0003677">
    <property type="term" value="F:DNA binding"/>
    <property type="evidence" value="ECO:0007669"/>
    <property type="project" value="InterPro"/>
</dbReference>
<dbReference type="GO" id="GO:0005666">
    <property type="term" value="C:RNA polymerase III complex"/>
    <property type="evidence" value="ECO:0007669"/>
    <property type="project" value="InterPro"/>
</dbReference>
<evidence type="ECO:0000256" key="1">
    <source>
        <dbReference type="ARBA" id="ARBA00004123"/>
    </source>
</evidence>
<proteinExistence type="predicted"/>
<feature type="compositionally biased region" description="Polar residues" evidence="5">
    <location>
        <begin position="300"/>
        <end position="321"/>
    </location>
</feature>
<dbReference type="PANTHER" id="PTHR13408">
    <property type="entry name" value="DNA-DIRECTED RNA POLYMERASE III"/>
    <property type="match status" value="1"/>
</dbReference>
<evidence type="ECO:0008006" key="8">
    <source>
        <dbReference type="Google" id="ProtNLM"/>
    </source>
</evidence>
<dbReference type="EMBL" id="QKKF02002184">
    <property type="protein sequence ID" value="RZF48485.1"/>
    <property type="molecule type" value="Genomic_DNA"/>
</dbReference>
<evidence type="ECO:0000313" key="7">
    <source>
        <dbReference type="Proteomes" id="UP000291343"/>
    </source>
</evidence>
<keyword evidence="2" id="KW-0240">DNA-directed RNA polymerase</keyword>
<dbReference type="AlphaFoldDB" id="A0A482XQP9"/>
<dbReference type="Pfam" id="PF05132">
    <property type="entry name" value="RNA_pol_Rpc4"/>
    <property type="match status" value="1"/>
</dbReference>
<dbReference type="InterPro" id="IPR007811">
    <property type="entry name" value="RPC4"/>
</dbReference>
<reference evidence="6 7" key="1">
    <citation type="journal article" date="2017" name="Gigascience">
        <title>Genome sequence of the small brown planthopper, Laodelphax striatellus.</title>
        <authorList>
            <person name="Zhu J."/>
            <person name="Jiang F."/>
            <person name="Wang X."/>
            <person name="Yang P."/>
            <person name="Bao Y."/>
            <person name="Zhao W."/>
            <person name="Wang W."/>
            <person name="Lu H."/>
            <person name="Wang Q."/>
            <person name="Cui N."/>
            <person name="Li J."/>
            <person name="Chen X."/>
            <person name="Luo L."/>
            <person name="Yu J."/>
            <person name="Kang L."/>
            <person name="Cui F."/>
        </authorList>
    </citation>
    <scope>NUCLEOTIDE SEQUENCE [LARGE SCALE GENOMIC DNA]</scope>
    <source>
        <strain evidence="6">Lst14</strain>
    </source>
</reference>
<name>A0A482XQP9_LAOST</name>
<gene>
    <name evidence="6" type="ORF">LSTR_LSTR007763</name>
</gene>
<dbReference type="FunCoup" id="A0A482XQP9">
    <property type="interactions" value="775"/>
</dbReference>
<evidence type="ECO:0000256" key="5">
    <source>
        <dbReference type="SAM" id="MobiDB-lite"/>
    </source>
</evidence>
<feature type="compositionally biased region" description="Polar residues" evidence="5">
    <location>
        <begin position="106"/>
        <end position="122"/>
    </location>
</feature>
<dbReference type="InParanoid" id="A0A482XQP9"/>
<dbReference type="Proteomes" id="UP000291343">
    <property type="component" value="Unassembled WGS sequence"/>
</dbReference>
<dbReference type="PANTHER" id="PTHR13408:SF0">
    <property type="entry name" value="DNA-DIRECTED RNA POLYMERASE III SUBUNIT RPC4"/>
    <property type="match status" value="1"/>
</dbReference>
<sequence>MASNKNLTNNTNVKIEPGASTQRLPSLKPPRDLSLSAFKLNLPGTTNQPPKKKIYVPNLNVQRNRPQENTSAPVVKQEPTTERNCKQNDGNSPRGRGRGRGRGSRTFIQTTSGLFSGGVETNSRGRGSRDRSDGAREKVEIQKPKLNLKEDNTMKDLLRDDFVDDPNLDPDYDNCPIKLPLSQASQFFIKDETSIKEDSLKIKSEPQDLSDQNSKVSAQNVVTINGETKKIKEEKPEIDGEINGLETKISSTGLKFDDKKSNCTSDRQIVDLISSAQEKRFFQLQLPNCVPRFTAVSLNNEQEDSSQANDSESNNTEQPNRIGQRLRDLPAGKVGKIQIMKSGRTRLVLGNTKMWLETAPQVAFDQELVGMDLEKTSHSGNANSLGSVALRMMVCPDFDWLVSQIS</sequence>
<keyword evidence="4" id="KW-0539">Nucleus</keyword>
<feature type="compositionally biased region" description="Polar residues" evidence="5">
    <location>
        <begin position="1"/>
        <end position="24"/>
    </location>
</feature>
<feature type="region of interest" description="Disordered" evidence="5">
    <location>
        <begin position="1"/>
        <end position="145"/>
    </location>
</feature>
<feature type="compositionally biased region" description="Basic and acidic residues" evidence="5">
    <location>
        <begin position="127"/>
        <end position="145"/>
    </location>
</feature>
<comment type="subcellular location">
    <subcellularLocation>
        <location evidence="1">Nucleus</location>
    </subcellularLocation>
</comment>
<keyword evidence="7" id="KW-1185">Reference proteome</keyword>
<feature type="compositionally biased region" description="Polar residues" evidence="5">
    <location>
        <begin position="59"/>
        <end position="72"/>
    </location>
</feature>
<evidence type="ECO:0000256" key="3">
    <source>
        <dbReference type="ARBA" id="ARBA00023163"/>
    </source>
</evidence>
<protein>
    <recommendedName>
        <fullName evidence="8">DNA-directed RNA polymerase III subunit RPC4</fullName>
    </recommendedName>
</protein>
<keyword evidence="3" id="KW-0804">Transcription</keyword>
<evidence type="ECO:0000313" key="6">
    <source>
        <dbReference type="EMBL" id="RZF48485.1"/>
    </source>
</evidence>
<feature type="region of interest" description="Disordered" evidence="5">
    <location>
        <begin position="300"/>
        <end position="327"/>
    </location>
</feature>
<evidence type="ECO:0000256" key="4">
    <source>
        <dbReference type="ARBA" id="ARBA00023242"/>
    </source>
</evidence>
<dbReference type="GO" id="GO:0042797">
    <property type="term" value="P:tRNA transcription by RNA polymerase III"/>
    <property type="evidence" value="ECO:0007669"/>
    <property type="project" value="TreeGrafter"/>
</dbReference>
<evidence type="ECO:0000256" key="2">
    <source>
        <dbReference type="ARBA" id="ARBA00022478"/>
    </source>
</evidence>
<organism evidence="6 7">
    <name type="scientific">Laodelphax striatellus</name>
    <name type="common">Small brown planthopper</name>
    <name type="synonym">Delphax striatella</name>
    <dbReference type="NCBI Taxonomy" id="195883"/>
    <lineage>
        <taxon>Eukaryota</taxon>
        <taxon>Metazoa</taxon>
        <taxon>Ecdysozoa</taxon>
        <taxon>Arthropoda</taxon>
        <taxon>Hexapoda</taxon>
        <taxon>Insecta</taxon>
        <taxon>Pterygota</taxon>
        <taxon>Neoptera</taxon>
        <taxon>Paraneoptera</taxon>
        <taxon>Hemiptera</taxon>
        <taxon>Auchenorrhyncha</taxon>
        <taxon>Fulgoroidea</taxon>
        <taxon>Delphacidae</taxon>
        <taxon>Criomorphinae</taxon>
        <taxon>Laodelphax</taxon>
    </lineage>
</organism>